<keyword evidence="8" id="KW-1015">Disulfide bond</keyword>
<evidence type="ECO:0000256" key="1">
    <source>
        <dbReference type="ARBA" id="ARBA00004141"/>
    </source>
</evidence>
<keyword evidence="3 10" id="KW-0812">Transmembrane</keyword>
<comment type="subcellular location">
    <subcellularLocation>
        <location evidence="1">Membrane</location>
        <topology evidence="1">Multi-pass membrane protein</topology>
    </subcellularLocation>
</comment>
<reference evidence="13" key="1">
    <citation type="journal article" date="2019" name="Int. J. Syst. Evol. Microbiol.">
        <title>The Global Catalogue of Microorganisms (GCM) 10K type strain sequencing project: providing services to taxonomists for standard genome sequencing and annotation.</title>
        <authorList>
            <consortium name="The Broad Institute Genomics Platform"/>
            <consortium name="The Broad Institute Genome Sequencing Center for Infectious Disease"/>
            <person name="Wu L."/>
            <person name="Ma J."/>
        </authorList>
    </citation>
    <scope>NUCLEOTIDE SEQUENCE [LARGE SCALE GENOMIC DNA]</scope>
    <source>
        <strain evidence="13">KCTC 42087</strain>
    </source>
</reference>
<keyword evidence="5 10" id="KW-1133">Transmembrane helix</keyword>
<keyword evidence="6" id="KW-0560">Oxidoreductase</keyword>
<evidence type="ECO:0000256" key="8">
    <source>
        <dbReference type="ARBA" id="ARBA00023157"/>
    </source>
</evidence>
<comment type="caution">
    <text evidence="12">The sequence shown here is derived from an EMBL/GenBank/DDBJ whole genome shotgun (WGS) entry which is preliminary data.</text>
</comment>
<keyword evidence="9" id="KW-0676">Redox-active center</keyword>
<evidence type="ECO:0000256" key="2">
    <source>
        <dbReference type="ARBA" id="ARBA00006214"/>
    </source>
</evidence>
<dbReference type="SMART" id="SM00756">
    <property type="entry name" value="VKc"/>
    <property type="match status" value="1"/>
</dbReference>
<dbReference type="InterPro" id="IPR041714">
    <property type="entry name" value="VKOR_Actinobacteria"/>
</dbReference>
<keyword evidence="4" id="KW-0874">Quinone</keyword>
<evidence type="ECO:0000313" key="13">
    <source>
        <dbReference type="Proteomes" id="UP001596074"/>
    </source>
</evidence>
<feature type="transmembrane region" description="Helical" evidence="10">
    <location>
        <begin position="113"/>
        <end position="133"/>
    </location>
</feature>
<dbReference type="InterPro" id="IPR038354">
    <property type="entry name" value="VKOR_sf"/>
</dbReference>
<evidence type="ECO:0000256" key="3">
    <source>
        <dbReference type="ARBA" id="ARBA00022692"/>
    </source>
</evidence>
<dbReference type="CDD" id="cd12922">
    <property type="entry name" value="VKOR_5"/>
    <property type="match status" value="1"/>
</dbReference>
<feature type="transmembrane region" description="Helical" evidence="10">
    <location>
        <begin position="140"/>
        <end position="161"/>
    </location>
</feature>
<feature type="transmembrane region" description="Helical" evidence="10">
    <location>
        <begin position="181"/>
        <end position="205"/>
    </location>
</feature>
<feature type="domain" description="Vitamin K epoxide reductase" evidence="11">
    <location>
        <begin position="24"/>
        <end position="165"/>
    </location>
</feature>
<evidence type="ECO:0000259" key="11">
    <source>
        <dbReference type="SMART" id="SM00756"/>
    </source>
</evidence>
<dbReference type="RefSeq" id="WP_378289842.1">
    <property type="nucleotide sequence ID" value="NZ_JBHSON010000104.1"/>
</dbReference>
<evidence type="ECO:0000256" key="4">
    <source>
        <dbReference type="ARBA" id="ARBA00022719"/>
    </source>
</evidence>
<accession>A0ABW1AF42</accession>
<proteinExistence type="inferred from homology"/>
<sequence>MRPSTAEPPTRQEEGGPPGPAPFARMLPWLLLVGGAAGLLAAFVLAVEKIALLKDPGHVPSCSINPVFSCGSVMNTPQAEAFGFPNPLLGVAAFAMVVVAATAMLAGTLRARWWWLGLQAGVTFGLLFVHWLIYQSLYAIGALCPYCMVVWAVTVPLFWYVTLHNLDQGHLPGPRRVVDAVTGLHAVPLVVWFLTIITLIGTRFWSYWTTLL</sequence>
<keyword evidence="7 10" id="KW-0472">Membrane</keyword>
<evidence type="ECO:0000256" key="10">
    <source>
        <dbReference type="SAM" id="Phobius"/>
    </source>
</evidence>
<evidence type="ECO:0000256" key="7">
    <source>
        <dbReference type="ARBA" id="ARBA00023136"/>
    </source>
</evidence>
<gene>
    <name evidence="12" type="ORF">ACFPZN_46615</name>
</gene>
<evidence type="ECO:0000256" key="6">
    <source>
        <dbReference type="ARBA" id="ARBA00023002"/>
    </source>
</evidence>
<protein>
    <submittedName>
        <fullName evidence="12">Vitamin K epoxide reductase family protein</fullName>
    </submittedName>
</protein>
<comment type="similarity">
    <text evidence="2">Belongs to the VKOR family.</text>
</comment>
<evidence type="ECO:0000256" key="9">
    <source>
        <dbReference type="ARBA" id="ARBA00023284"/>
    </source>
</evidence>
<dbReference type="Pfam" id="PF07884">
    <property type="entry name" value="VKOR"/>
    <property type="match status" value="1"/>
</dbReference>
<dbReference type="InterPro" id="IPR012932">
    <property type="entry name" value="VKOR"/>
</dbReference>
<organism evidence="12 13">
    <name type="scientific">Actinomadura rugatobispora</name>
    <dbReference type="NCBI Taxonomy" id="1994"/>
    <lineage>
        <taxon>Bacteria</taxon>
        <taxon>Bacillati</taxon>
        <taxon>Actinomycetota</taxon>
        <taxon>Actinomycetes</taxon>
        <taxon>Streptosporangiales</taxon>
        <taxon>Thermomonosporaceae</taxon>
        <taxon>Actinomadura</taxon>
    </lineage>
</organism>
<keyword evidence="13" id="KW-1185">Reference proteome</keyword>
<dbReference type="Proteomes" id="UP001596074">
    <property type="component" value="Unassembled WGS sequence"/>
</dbReference>
<feature type="transmembrane region" description="Helical" evidence="10">
    <location>
        <begin position="26"/>
        <end position="47"/>
    </location>
</feature>
<dbReference type="EMBL" id="JBHSON010000104">
    <property type="protein sequence ID" value="MFC5753135.1"/>
    <property type="molecule type" value="Genomic_DNA"/>
</dbReference>
<dbReference type="Gene3D" id="1.20.1440.130">
    <property type="entry name" value="VKOR domain"/>
    <property type="match status" value="1"/>
</dbReference>
<name>A0ABW1AF42_9ACTN</name>
<evidence type="ECO:0000256" key="5">
    <source>
        <dbReference type="ARBA" id="ARBA00022989"/>
    </source>
</evidence>
<evidence type="ECO:0000313" key="12">
    <source>
        <dbReference type="EMBL" id="MFC5753135.1"/>
    </source>
</evidence>
<feature type="transmembrane region" description="Helical" evidence="10">
    <location>
        <begin position="88"/>
        <end position="107"/>
    </location>
</feature>